<accession>A0ACB0YJN8</accession>
<evidence type="ECO:0000313" key="2">
    <source>
        <dbReference type="Proteomes" id="UP001497535"/>
    </source>
</evidence>
<evidence type="ECO:0000313" key="1">
    <source>
        <dbReference type="EMBL" id="CAK5049939.1"/>
    </source>
</evidence>
<gene>
    <name evidence="1" type="ORF">MENTE1834_LOCUS13164</name>
</gene>
<name>A0ACB0YJN8_MELEN</name>
<proteinExistence type="predicted"/>
<dbReference type="Proteomes" id="UP001497535">
    <property type="component" value="Unassembled WGS sequence"/>
</dbReference>
<organism evidence="1 2">
    <name type="scientific">Meloidogyne enterolobii</name>
    <name type="common">Root-knot nematode worm</name>
    <name type="synonym">Meloidogyne mayaguensis</name>
    <dbReference type="NCBI Taxonomy" id="390850"/>
    <lineage>
        <taxon>Eukaryota</taxon>
        <taxon>Metazoa</taxon>
        <taxon>Ecdysozoa</taxon>
        <taxon>Nematoda</taxon>
        <taxon>Chromadorea</taxon>
        <taxon>Rhabditida</taxon>
        <taxon>Tylenchina</taxon>
        <taxon>Tylenchomorpha</taxon>
        <taxon>Tylenchoidea</taxon>
        <taxon>Meloidogynidae</taxon>
        <taxon>Meloidogyninae</taxon>
        <taxon>Meloidogyne</taxon>
    </lineage>
</organism>
<protein>
    <submittedName>
        <fullName evidence="1">Uncharacterized protein</fullName>
    </submittedName>
</protein>
<sequence>MLNYQVTLTPHFFSPIFCPMFVRNGQIFSFLSSNLPFHIFPKNNQKD</sequence>
<comment type="caution">
    <text evidence="1">The sequence shown here is derived from an EMBL/GenBank/DDBJ whole genome shotgun (WGS) entry which is preliminary data.</text>
</comment>
<reference evidence="1" key="1">
    <citation type="submission" date="2023-11" db="EMBL/GenBank/DDBJ databases">
        <authorList>
            <person name="Poullet M."/>
        </authorList>
    </citation>
    <scope>NUCLEOTIDE SEQUENCE</scope>
    <source>
        <strain evidence="1">E1834</strain>
    </source>
</reference>
<dbReference type="EMBL" id="CAVMJV010000014">
    <property type="protein sequence ID" value="CAK5049939.1"/>
    <property type="molecule type" value="Genomic_DNA"/>
</dbReference>
<keyword evidence="2" id="KW-1185">Reference proteome</keyword>